<name>A0A2S9YGB1_9BACT</name>
<dbReference type="SUPFAM" id="SSF48452">
    <property type="entry name" value="TPR-like"/>
    <property type="match status" value="1"/>
</dbReference>
<keyword evidence="2" id="KW-1185">Reference proteome</keyword>
<dbReference type="Proteomes" id="UP000237968">
    <property type="component" value="Unassembled WGS sequence"/>
</dbReference>
<dbReference type="Gene3D" id="1.25.40.10">
    <property type="entry name" value="Tetratricopeptide repeat domain"/>
    <property type="match status" value="1"/>
</dbReference>
<dbReference type="InterPro" id="IPR011990">
    <property type="entry name" value="TPR-like_helical_dom_sf"/>
</dbReference>
<dbReference type="AlphaFoldDB" id="A0A2S9YGB1"/>
<gene>
    <name evidence="1" type="ORF">ENSA5_10530</name>
</gene>
<organism evidence="1 2">
    <name type="scientific">Enhygromyxa salina</name>
    <dbReference type="NCBI Taxonomy" id="215803"/>
    <lineage>
        <taxon>Bacteria</taxon>
        <taxon>Pseudomonadati</taxon>
        <taxon>Myxococcota</taxon>
        <taxon>Polyangia</taxon>
        <taxon>Nannocystales</taxon>
        <taxon>Nannocystaceae</taxon>
        <taxon>Enhygromyxa</taxon>
    </lineage>
</organism>
<reference evidence="1 2" key="1">
    <citation type="submission" date="2018-03" db="EMBL/GenBank/DDBJ databases">
        <title>Draft Genome Sequences of the Obligatory Marine Myxobacteria Enhygromyxa salina SWB005.</title>
        <authorList>
            <person name="Poehlein A."/>
            <person name="Moghaddam J.A."/>
            <person name="Harms H."/>
            <person name="Alanjari M."/>
            <person name="Koenig G.M."/>
            <person name="Daniel R."/>
            <person name="Schaeberle T.F."/>
        </authorList>
    </citation>
    <scope>NUCLEOTIDE SEQUENCE [LARGE SCALE GENOMIC DNA]</scope>
    <source>
        <strain evidence="1 2">SWB005</strain>
    </source>
</reference>
<sequence>MTLLDAERNREGLALALAWRDESPGDVLALLAVGEALEALDKPRAAARAYGSLIDLFPARADLRRYAGARLERLGESGMRLAADTYAQAVAQRPDHPASHRLHAYALVRLGELERALDAIEAGAKHEYPSDRFAGVKRILAEDLGLIASALIKAQPQRRKELEDRVRKAGGVMPSGPSLRFVMTWETDANDVDFHVHDGKGGHAYYAEPELLPAGGKLYADVITGYGPECFTIEGKPAAFPYRFEANYYSRGPMGYGMGKLQILQSDGQGDLRFEDRVYVIMKDRAFVKLGTLEHPLR</sequence>
<comment type="caution">
    <text evidence="1">The sequence shown here is derived from an EMBL/GenBank/DDBJ whole genome shotgun (WGS) entry which is preliminary data.</text>
</comment>
<proteinExistence type="predicted"/>
<protein>
    <submittedName>
        <fullName evidence="1">Uncharacterized protein</fullName>
    </submittedName>
</protein>
<evidence type="ECO:0000313" key="2">
    <source>
        <dbReference type="Proteomes" id="UP000237968"/>
    </source>
</evidence>
<evidence type="ECO:0000313" key="1">
    <source>
        <dbReference type="EMBL" id="PRQ04139.1"/>
    </source>
</evidence>
<accession>A0A2S9YGB1</accession>
<dbReference type="EMBL" id="PVNK01000060">
    <property type="protein sequence ID" value="PRQ04139.1"/>
    <property type="molecule type" value="Genomic_DNA"/>
</dbReference>